<dbReference type="RefSeq" id="XP_008875268.1">
    <property type="nucleotide sequence ID" value="XM_008877046.1"/>
</dbReference>
<reference evidence="2" key="1">
    <citation type="submission" date="2013-12" db="EMBL/GenBank/DDBJ databases">
        <title>The Genome Sequence of Aphanomyces invadans NJM9701.</title>
        <authorList>
            <consortium name="The Broad Institute Genomics Platform"/>
            <person name="Russ C."/>
            <person name="Tyler B."/>
            <person name="van West P."/>
            <person name="Dieguez-Uribeondo J."/>
            <person name="Young S.K."/>
            <person name="Zeng Q."/>
            <person name="Gargeya S."/>
            <person name="Fitzgerald M."/>
            <person name="Abouelleil A."/>
            <person name="Alvarado L."/>
            <person name="Chapman S.B."/>
            <person name="Gainer-Dewar J."/>
            <person name="Goldberg J."/>
            <person name="Griggs A."/>
            <person name="Gujja S."/>
            <person name="Hansen M."/>
            <person name="Howarth C."/>
            <person name="Imamovic A."/>
            <person name="Ireland A."/>
            <person name="Larimer J."/>
            <person name="McCowan C."/>
            <person name="Murphy C."/>
            <person name="Pearson M."/>
            <person name="Poon T.W."/>
            <person name="Priest M."/>
            <person name="Roberts A."/>
            <person name="Saif S."/>
            <person name="Shea T."/>
            <person name="Sykes S."/>
            <person name="Wortman J."/>
            <person name="Nusbaum C."/>
            <person name="Birren B."/>
        </authorList>
    </citation>
    <scope>NUCLEOTIDE SEQUENCE [LARGE SCALE GENOMIC DNA]</scope>
    <source>
        <strain evidence="2">NJM9701</strain>
    </source>
</reference>
<accession>A0A024TRL5</accession>
<dbReference type="EMBL" id="KI913978">
    <property type="protein sequence ID" value="ETV95957.1"/>
    <property type="molecule type" value="Genomic_DNA"/>
</dbReference>
<dbReference type="GeneID" id="20087664"/>
<evidence type="ECO:0000313" key="2">
    <source>
        <dbReference type="EMBL" id="ETV95957.1"/>
    </source>
</evidence>
<proteinExistence type="predicted"/>
<sequence>MCLVGRLASDQAPLEDGKCRGAKGARDIHVQRVAASSPPRRQPGMKLSRAVNKETYCAMSSVRIRMQDSSVLYARPWRSPRRLLATTNSRKQRTRAMSNIHTSTNCTNFFVPEHKYRRILGSPRSTLAQRRPKTIDRVKSSYPPAGVHTCHAPSEESS</sequence>
<feature type="region of interest" description="Disordered" evidence="1">
    <location>
        <begin position="122"/>
        <end position="158"/>
    </location>
</feature>
<dbReference type="AlphaFoldDB" id="A0A024TRL5"/>
<protein>
    <submittedName>
        <fullName evidence="2">Uncharacterized protein</fullName>
    </submittedName>
</protein>
<gene>
    <name evidence="2" type="ORF">H310_10614</name>
</gene>
<organism evidence="2">
    <name type="scientific">Aphanomyces invadans</name>
    <dbReference type="NCBI Taxonomy" id="157072"/>
    <lineage>
        <taxon>Eukaryota</taxon>
        <taxon>Sar</taxon>
        <taxon>Stramenopiles</taxon>
        <taxon>Oomycota</taxon>
        <taxon>Saprolegniomycetes</taxon>
        <taxon>Saprolegniales</taxon>
        <taxon>Verrucalvaceae</taxon>
        <taxon>Aphanomyces</taxon>
    </lineage>
</organism>
<name>A0A024TRL5_9STRA</name>
<evidence type="ECO:0000256" key="1">
    <source>
        <dbReference type="SAM" id="MobiDB-lite"/>
    </source>
</evidence>
<dbReference type="VEuPathDB" id="FungiDB:H310_10614"/>